<dbReference type="GO" id="GO:0042279">
    <property type="term" value="F:nitrite reductase (cytochrome, ammonia-forming) activity"/>
    <property type="evidence" value="ECO:0007669"/>
    <property type="project" value="UniProtKB-EC"/>
</dbReference>
<keyword evidence="9" id="KW-1185">Reference proteome</keyword>
<comment type="similarity">
    <text evidence="2">Belongs to the NrfD family.</text>
</comment>
<dbReference type="Gene3D" id="1.20.1630.10">
    <property type="entry name" value="Formate dehydrogenase/DMSO reductase domain"/>
    <property type="match status" value="1"/>
</dbReference>
<dbReference type="Proteomes" id="UP001142444">
    <property type="component" value="Unassembled WGS sequence"/>
</dbReference>
<comment type="subcellular location">
    <subcellularLocation>
        <location evidence="1">Cell membrane</location>
        <topology evidence="1">Multi-pass membrane protein</topology>
    </subcellularLocation>
</comment>
<keyword evidence="3" id="KW-1003">Cell membrane</keyword>
<proteinExistence type="inferred from homology"/>
<dbReference type="GO" id="GO:0005886">
    <property type="term" value="C:plasma membrane"/>
    <property type="evidence" value="ECO:0007669"/>
    <property type="project" value="UniProtKB-SubCell"/>
</dbReference>
<evidence type="ECO:0000256" key="2">
    <source>
        <dbReference type="ARBA" id="ARBA00008929"/>
    </source>
</evidence>
<evidence type="ECO:0000313" key="9">
    <source>
        <dbReference type="Proteomes" id="UP001142444"/>
    </source>
</evidence>
<dbReference type="RefSeq" id="WP_275217206.1">
    <property type="nucleotide sequence ID" value="NZ_JAPHVQ010000001.1"/>
</dbReference>
<dbReference type="InterPro" id="IPR017566">
    <property type="entry name" value="NrfD"/>
</dbReference>
<dbReference type="NCBIfam" id="TIGR03148">
    <property type="entry name" value="cyt_nit_nrfD"/>
    <property type="match status" value="1"/>
</dbReference>
<dbReference type="PANTHER" id="PTHR34856:SF2">
    <property type="entry name" value="PROTEIN NRFD"/>
    <property type="match status" value="1"/>
</dbReference>
<evidence type="ECO:0000256" key="7">
    <source>
        <dbReference type="SAM" id="Phobius"/>
    </source>
</evidence>
<name>A0A9X4G2A2_ACTEU</name>
<dbReference type="EC" id="1.7.2.2" evidence="8"/>
<feature type="transmembrane region" description="Helical" evidence="7">
    <location>
        <begin position="20"/>
        <end position="40"/>
    </location>
</feature>
<feature type="transmembrane region" description="Helical" evidence="7">
    <location>
        <begin position="258"/>
        <end position="281"/>
    </location>
</feature>
<keyword evidence="4 7" id="KW-0812">Transmembrane</keyword>
<feature type="transmembrane region" description="Helical" evidence="7">
    <location>
        <begin position="227"/>
        <end position="246"/>
    </location>
</feature>
<dbReference type="Pfam" id="PF03916">
    <property type="entry name" value="NrfD"/>
    <property type="match status" value="1"/>
</dbReference>
<dbReference type="AlphaFoldDB" id="A0A9X4G2A2"/>
<feature type="transmembrane region" description="Helical" evidence="7">
    <location>
        <begin position="152"/>
        <end position="173"/>
    </location>
</feature>
<accession>A0A9X4G2A2</accession>
<dbReference type="PANTHER" id="PTHR34856">
    <property type="entry name" value="PROTEIN NRFD"/>
    <property type="match status" value="1"/>
</dbReference>
<evidence type="ECO:0000256" key="3">
    <source>
        <dbReference type="ARBA" id="ARBA00022475"/>
    </source>
</evidence>
<keyword evidence="5 7" id="KW-1133">Transmembrane helix</keyword>
<dbReference type="InterPro" id="IPR005614">
    <property type="entry name" value="NrfD-like"/>
</dbReference>
<keyword evidence="6 7" id="KW-0472">Membrane</keyword>
<feature type="transmembrane region" description="Helical" evidence="7">
    <location>
        <begin position="185"/>
        <end position="206"/>
    </location>
</feature>
<gene>
    <name evidence="8" type="primary">nrfD</name>
    <name evidence="8" type="ORF">OQ257_01970</name>
</gene>
<keyword evidence="8" id="KW-0560">Oxidoreductase</keyword>
<evidence type="ECO:0000256" key="6">
    <source>
        <dbReference type="ARBA" id="ARBA00023136"/>
    </source>
</evidence>
<protein>
    <submittedName>
        <fullName evidence="8">Cytochrome c nitrite reductase subunit NrfD</fullName>
        <ecNumber evidence="8">1.7.2.2</ecNumber>
    </submittedName>
</protein>
<evidence type="ECO:0000313" key="8">
    <source>
        <dbReference type="EMBL" id="MDE8033938.1"/>
    </source>
</evidence>
<organism evidence="8 9">
    <name type="scientific">Actinobacillus equuli subsp. equuli</name>
    <dbReference type="NCBI Taxonomy" id="202947"/>
    <lineage>
        <taxon>Bacteria</taxon>
        <taxon>Pseudomonadati</taxon>
        <taxon>Pseudomonadota</taxon>
        <taxon>Gammaproteobacteria</taxon>
        <taxon>Pasteurellales</taxon>
        <taxon>Pasteurellaceae</taxon>
        <taxon>Actinobacillus</taxon>
    </lineage>
</organism>
<comment type="caution">
    <text evidence="8">The sequence shown here is derived from an EMBL/GenBank/DDBJ whole genome shotgun (WGS) entry which is preliminary data.</text>
</comment>
<feature type="transmembrane region" description="Helical" evidence="7">
    <location>
        <begin position="293"/>
        <end position="312"/>
    </location>
</feature>
<dbReference type="EMBL" id="JAPHVQ010000001">
    <property type="protein sequence ID" value="MDE8033938.1"/>
    <property type="molecule type" value="Genomic_DNA"/>
</dbReference>
<reference evidence="8" key="2">
    <citation type="journal article" date="2023" name="Pathogens">
        <title>Pathological Features and Genomic Characterization of an Actinobacillus equuli subsp. equuli Bearing Unique Virulence-Associated Genes from an Adult Horse with Pleuropneumonia.</title>
        <authorList>
            <person name="Kamali M."/>
            <person name="Carossino M."/>
            <person name="Del Piero F."/>
            <person name="Peak L."/>
            <person name="Mitchell M.S."/>
            <person name="Willette J."/>
            <person name="Baker R."/>
            <person name="Li F."/>
            <person name="Kenez A."/>
            <person name="Balasuriya U.B.R."/>
            <person name="Go Y.Y."/>
        </authorList>
    </citation>
    <scope>NUCLEOTIDE SEQUENCE</scope>
    <source>
        <strain evidence="8">4524</strain>
    </source>
</reference>
<evidence type="ECO:0000256" key="5">
    <source>
        <dbReference type="ARBA" id="ARBA00022989"/>
    </source>
</evidence>
<feature type="transmembrane region" description="Helical" evidence="7">
    <location>
        <begin position="94"/>
        <end position="117"/>
    </location>
</feature>
<reference evidence="8" key="1">
    <citation type="submission" date="2022-11" db="EMBL/GenBank/DDBJ databases">
        <authorList>
            <person name="Kamali M."/>
            <person name="Peak L."/>
            <person name="Go Y.Y."/>
            <person name="Balasuriya U.B.R."/>
            <person name="Carossino M."/>
        </authorList>
    </citation>
    <scope>NUCLEOTIDE SEQUENCE</scope>
    <source>
        <strain evidence="8">4524</strain>
    </source>
</reference>
<evidence type="ECO:0000256" key="4">
    <source>
        <dbReference type="ARBA" id="ARBA00022692"/>
    </source>
</evidence>
<feature type="transmembrane region" description="Helical" evidence="7">
    <location>
        <begin position="52"/>
        <end position="74"/>
    </location>
</feature>
<sequence length="322" mass="35693">MNDYIPFQTPNLVWDSTIAIYLFLLGISSGAVQLAIAYRNSGNKIEKNSENWVIRSAAILGTVPTLIGLTLLIFHLTKPWTFWKLMFNYNFTSVMSMGVMLFQLYMAVLVVWIAIMFKDWVAVLVNRYLPAFKFVLNWIDVVESKGLKAVEFILFVFAAVLGAYTGFLLSALISYPMLNNPVLPALFLASGTSSGIAATFLVILLAGKLSGESKEVHFIHKFEVPIMVTELGLLVAFFVGLHFGGADKQLALHNALSGFWGAIFWIGVLFIGILIPLVANIFGSHKLKHNVKFIVLISILDLIGVLCLRYFILYAGQLTIAS</sequence>
<evidence type="ECO:0000256" key="1">
    <source>
        <dbReference type="ARBA" id="ARBA00004651"/>
    </source>
</evidence>
<dbReference type="InterPro" id="IPR052049">
    <property type="entry name" value="Electron_transfer_protein"/>
</dbReference>